<dbReference type="EMBL" id="JARIHO010000007">
    <property type="protein sequence ID" value="KAJ7358081.1"/>
    <property type="molecule type" value="Genomic_DNA"/>
</dbReference>
<proteinExistence type="predicted"/>
<evidence type="ECO:0000313" key="1">
    <source>
        <dbReference type="EMBL" id="KAJ7358081.1"/>
    </source>
</evidence>
<keyword evidence="2" id="KW-1185">Reference proteome</keyword>
<accession>A0AAD7AHK9</accession>
<organism evidence="1 2">
    <name type="scientific">Mycena albidolilacea</name>
    <dbReference type="NCBI Taxonomy" id="1033008"/>
    <lineage>
        <taxon>Eukaryota</taxon>
        <taxon>Fungi</taxon>
        <taxon>Dikarya</taxon>
        <taxon>Basidiomycota</taxon>
        <taxon>Agaricomycotina</taxon>
        <taxon>Agaricomycetes</taxon>
        <taxon>Agaricomycetidae</taxon>
        <taxon>Agaricales</taxon>
        <taxon>Marasmiineae</taxon>
        <taxon>Mycenaceae</taxon>
        <taxon>Mycena</taxon>
    </lineage>
</organism>
<comment type="caution">
    <text evidence="1">The sequence shown here is derived from an EMBL/GenBank/DDBJ whole genome shotgun (WGS) entry which is preliminary data.</text>
</comment>
<reference evidence="1" key="1">
    <citation type="submission" date="2023-03" db="EMBL/GenBank/DDBJ databases">
        <title>Massive genome expansion in bonnet fungi (Mycena s.s.) driven by repeated elements and novel gene families across ecological guilds.</title>
        <authorList>
            <consortium name="Lawrence Berkeley National Laboratory"/>
            <person name="Harder C.B."/>
            <person name="Miyauchi S."/>
            <person name="Viragh M."/>
            <person name="Kuo A."/>
            <person name="Thoen E."/>
            <person name="Andreopoulos B."/>
            <person name="Lu D."/>
            <person name="Skrede I."/>
            <person name="Drula E."/>
            <person name="Henrissat B."/>
            <person name="Morin E."/>
            <person name="Kohler A."/>
            <person name="Barry K."/>
            <person name="LaButti K."/>
            <person name="Morin E."/>
            <person name="Salamov A."/>
            <person name="Lipzen A."/>
            <person name="Mereny Z."/>
            <person name="Hegedus B."/>
            <person name="Baldrian P."/>
            <person name="Stursova M."/>
            <person name="Weitz H."/>
            <person name="Taylor A."/>
            <person name="Grigoriev I.V."/>
            <person name="Nagy L.G."/>
            <person name="Martin F."/>
            <person name="Kauserud H."/>
        </authorList>
    </citation>
    <scope>NUCLEOTIDE SEQUENCE</scope>
    <source>
        <strain evidence="1">CBHHK002</strain>
    </source>
</reference>
<evidence type="ECO:0000313" key="2">
    <source>
        <dbReference type="Proteomes" id="UP001218218"/>
    </source>
</evidence>
<gene>
    <name evidence="1" type="ORF">DFH08DRAFT_801929</name>
</gene>
<dbReference type="Proteomes" id="UP001218218">
    <property type="component" value="Unassembled WGS sequence"/>
</dbReference>
<protein>
    <submittedName>
        <fullName evidence="1">Uncharacterized protein</fullName>
    </submittedName>
</protein>
<name>A0AAD7AHK9_9AGAR</name>
<sequence>MGRVFPGVGADVLAGGFGEPVRGGGASGGMVENGCLAQGRCNCECYVHGEESGTRGRGGGAFVHGDLDDRGGGNCAGGLGGGGGVVGVRVVRVVFVHRARGGGEGAVEDGIVVVEVAALRPDGRGGTGEAGAGRGHVFGHLDVVWGGMWAWSGIGQVVGRTCMGLRPLRHWDSAVGSWGVSRLVVSFLRGAKYKELRVEGVTVRQALVRGVSLQRGRSDDKVYGAWCGSLHLSSCFLVIASVGGCRLARGCWCRPTERTASTTGERDDGGVGKERNVLSAVSSHPGSWLWDVIVVVPPGLEMSGSGTKTWSPVRAGGSRVRGRSSPKMICVTGDLSSFRWERARGGLIYWATYTLLRGWRAGILNSLQAAWRHGARRCTNVTGGDRCLYVRPGSGNQQASLSSTGGIVHPSQWRGKTGHCGGPEQGAPLISIDLHASEDAIKPISAAVSAADLIQEESGDSISRADLALQHLRMHVNQC</sequence>
<dbReference type="AlphaFoldDB" id="A0AAD7AHK9"/>